<name>A0A182E363_ONCOC</name>
<organism evidence="4">
    <name type="scientific">Onchocerca ochengi</name>
    <name type="common">Filarial nematode worm</name>
    <dbReference type="NCBI Taxonomy" id="42157"/>
    <lineage>
        <taxon>Eukaryota</taxon>
        <taxon>Metazoa</taxon>
        <taxon>Ecdysozoa</taxon>
        <taxon>Nematoda</taxon>
        <taxon>Chromadorea</taxon>
        <taxon>Rhabditida</taxon>
        <taxon>Spirurina</taxon>
        <taxon>Spiruromorpha</taxon>
        <taxon>Filarioidea</taxon>
        <taxon>Onchocercidae</taxon>
        <taxon>Onchocerca</taxon>
    </lineage>
</organism>
<protein>
    <submittedName>
        <fullName evidence="2 4">Uncharacterized protein</fullName>
    </submittedName>
</protein>
<keyword evidence="1" id="KW-1133">Transmembrane helix</keyword>
<gene>
    <name evidence="2" type="ORF">NOO_LOCUS2417</name>
</gene>
<evidence type="ECO:0000256" key="1">
    <source>
        <dbReference type="SAM" id="Phobius"/>
    </source>
</evidence>
<dbReference type="Proteomes" id="UP000271087">
    <property type="component" value="Unassembled WGS sequence"/>
</dbReference>
<proteinExistence type="predicted"/>
<feature type="transmembrane region" description="Helical" evidence="1">
    <location>
        <begin position="46"/>
        <end position="68"/>
    </location>
</feature>
<evidence type="ECO:0000313" key="2">
    <source>
        <dbReference type="EMBL" id="VDK66261.1"/>
    </source>
</evidence>
<keyword evidence="1" id="KW-0472">Membrane</keyword>
<reference evidence="2 3" key="2">
    <citation type="submission" date="2018-08" db="EMBL/GenBank/DDBJ databases">
        <authorList>
            <person name="Laetsch R D."/>
            <person name="Stevens L."/>
            <person name="Kumar S."/>
            <person name="Blaxter L. M."/>
        </authorList>
    </citation>
    <scope>NUCLEOTIDE SEQUENCE [LARGE SCALE GENOMIC DNA]</scope>
</reference>
<keyword evidence="1" id="KW-0812">Transmembrane</keyword>
<evidence type="ECO:0000313" key="4">
    <source>
        <dbReference type="WBParaSite" id="nOo.2.0.1.t02417-RA"/>
    </source>
</evidence>
<dbReference type="AlphaFoldDB" id="A0A182E363"/>
<sequence length="118" mass="13165">MDRVKGEGGWSLTREMASDKWRTGYRKVNLAGKGSKDSFPTGTTDIPPGILIVIHSLYAEIYFGLWWLRSLLSVIRGKASTPAFFGSRIHTKHSPISSNRSYLKCNVGALIQAFLYIT</sequence>
<keyword evidence="3" id="KW-1185">Reference proteome</keyword>
<dbReference type="WBParaSite" id="nOo.2.0.1.t02417-RA">
    <property type="protein sequence ID" value="nOo.2.0.1.t02417-RA"/>
    <property type="gene ID" value="nOo.2.0.1.g02417"/>
</dbReference>
<accession>A0A182E363</accession>
<reference evidence="4" key="1">
    <citation type="submission" date="2016-06" db="UniProtKB">
        <authorList>
            <consortium name="WormBaseParasite"/>
        </authorList>
    </citation>
    <scope>IDENTIFICATION</scope>
</reference>
<dbReference type="EMBL" id="UYRW01000379">
    <property type="protein sequence ID" value="VDK66261.1"/>
    <property type="molecule type" value="Genomic_DNA"/>
</dbReference>
<evidence type="ECO:0000313" key="3">
    <source>
        <dbReference type="Proteomes" id="UP000271087"/>
    </source>
</evidence>
<dbReference type="OrthoDB" id="10530785at2759"/>